<dbReference type="PROSITE" id="PS50011">
    <property type="entry name" value="PROTEIN_KINASE_DOM"/>
    <property type="match status" value="1"/>
</dbReference>
<dbReference type="SMART" id="SM00252">
    <property type="entry name" value="SH2"/>
    <property type="match status" value="2"/>
</dbReference>
<dbReference type="Gene3D" id="3.30.505.10">
    <property type="entry name" value="SH2 domain"/>
    <property type="match status" value="2"/>
</dbReference>
<reference evidence="13" key="1">
    <citation type="journal article" date="2021" name="Genome Biol. Evol.">
        <title>A High-Quality Reference Genome for a Parasitic Bivalve with Doubly Uniparental Inheritance (Bivalvia: Unionida).</title>
        <authorList>
            <person name="Smith C.H."/>
        </authorList>
    </citation>
    <scope>NUCLEOTIDE SEQUENCE</scope>
    <source>
        <strain evidence="13">CHS0354</strain>
    </source>
</reference>
<evidence type="ECO:0000313" key="13">
    <source>
        <dbReference type="EMBL" id="KAK3612275.1"/>
    </source>
</evidence>
<evidence type="ECO:0000256" key="10">
    <source>
        <dbReference type="SAM" id="MobiDB-lite"/>
    </source>
</evidence>
<dbReference type="Pfam" id="PF00017">
    <property type="entry name" value="SH2"/>
    <property type="match status" value="2"/>
</dbReference>
<dbReference type="Gene3D" id="3.30.200.20">
    <property type="entry name" value="Phosphorylase Kinase, domain 1"/>
    <property type="match status" value="1"/>
</dbReference>
<feature type="domain" description="SH2" evidence="11">
    <location>
        <begin position="170"/>
        <end position="261"/>
    </location>
</feature>
<dbReference type="InterPro" id="IPR011009">
    <property type="entry name" value="Kinase-like_dom_sf"/>
</dbReference>
<dbReference type="GO" id="GO:0004715">
    <property type="term" value="F:non-membrane spanning protein tyrosine kinase activity"/>
    <property type="evidence" value="ECO:0007669"/>
    <property type="project" value="UniProtKB-EC"/>
</dbReference>
<feature type="region of interest" description="Disordered" evidence="10">
    <location>
        <begin position="295"/>
        <end position="340"/>
    </location>
</feature>
<dbReference type="SUPFAM" id="SSF56112">
    <property type="entry name" value="Protein kinase-like (PK-like)"/>
    <property type="match status" value="1"/>
</dbReference>
<dbReference type="InterPro" id="IPR000719">
    <property type="entry name" value="Prot_kinase_dom"/>
</dbReference>
<keyword evidence="5 9" id="KW-0829">Tyrosine-protein kinase</keyword>
<dbReference type="PRINTS" id="PR00109">
    <property type="entry name" value="TYRKINASE"/>
</dbReference>
<keyword evidence="4 8" id="KW-0067">ATP-binding</keyword>
<sequence length="696" mass="78785">MATGGTPPGQIKPSSALYFYGRITRDEAEIILKERGCVEGMYLLRESINPLGNYAISLCHDGKVHHYVIEKQPDGSYMIPQGRKFNGPIELIAHHQEFKDGIITQLSVPCNRLPYQSPVAFRGMTYTDLEAELLDKAKSMKGVKMERALGPQREHLIIMVARDLHMKQPWYHKKIGRDEGAKRLQKSGHKDGKFLVRQRDDGKTYALSVSYHSDTRHYCIDKTKDNKYGIQDGPKFDCIMMLIDHYHNKQDGLLCKLTEPCPAPNYDVKLLQKYMENSCDNLQYLKVGQNSWMEPGVPTTMAPPPPTSPMSDLISRRESNYGADGNGPPPLPSTSKRPSIGNARKLSLVNAPHRPLPPTPGALKNVNEKLYGEWGGDDTIGSQNAGREGLSRSIGMSGDEMENIYGRLPRNEASFNLNRNQIDLQDTLGSGQFGSVCKGVCTMRDSTKIPVAVKTLKNEEVTPGIEPELIKEAKLMQNLSHKNIVRMIGLCKADCIMLVLELAPLGPLNSYLSNHRETAQGNIVELMWQVAMGMCYLESKKFVHRDLAARNVLLVTEHFAKISDFGMSKALGRENNYYEAREAGKWPLKWYAPECVFYWKFDSKSDVWSYGITLWEASSYGAKPYLKMKGQEILKFLVEDGQRLEKPPECPDKVYSVMLHCWEYEKELRPTFAELATTMELIYRQMSYEMVSFPVR</sequence>
<evidence type="ECO:0000256" key="2">
    <source>
        <dbReference type="ARBA" id="ARBA00022741"/>
    </source>
</evidence>
<dbReference type="PRINTS" id="PR00401">
    <property type="entry name" value="SH2DOMAIN"/>
</dbReference>
<evidence type="ECO:0000256" key="9">
    <source>
        <dbReference type="RuleBase" id="RU362096"/>
    </source>
</evidence>
<evidence type="ECO:0000256" key="6">
    <source>
        <dbReference type="ARBA" id="ARBA00051245"/>
    </source>
</evidence>
<comment type="similarity">
    <text evidence="9">Belongs to the protein kinase superfamily. Tyr protein kinase family.</text>
</comment>
<comment type="caution">
    <text evidence="13">The sequence shown here is derived from an EMBL/GenBank/DDBJ whole genome shotgun (WGS) entry which is preliminary data.</text>
</comment>
<keyword evidence="3 9" id="KW-0418">Kinase</keyword>
<dbReference type="Pfam" id="PF07714">
    <property type="entry name" value="PK_Tyr_Ser-Thr"/>
    <property type="match status" value="1"/>
</dbReference>
<evidence type="ECO:0000256" key="7">
    <source>
        <dbReference type="PROSITE-ProRule" id="PRU00191"/>
    </source>
</evidence>
<keyword evidence="14" id="KW-1185">Reference proteome</keyword>
<evidence type="ECO:0000259" key="11">
    <source>
        <dbReference type="PROSITE" id="PS50001"/>
    </source>
</evidence>
<feature type="domain" description="Protein kinase" evidence="12">
    <location>
        <begin position="422"/>
        <end position="682"/>
    </location>
</feature>
<dbReference type="InterPro" id="IPR001245">
    <property type="entry name" value="Ser-Thr/Tyr_kinase_cat_dom"/>
</dbReference>
<dbReference type="InterPro" id="IPR036860">
    <property type="entry name" value="SH2_dom_sf"/>
</dbReference>
<reference evidence="13" key="2">
    <citation type="journal article" date="2021" name="Genome Biol. Evol.">
        <title>Developing a high-quality reference genome for a parasitic bivalve with doubly uniparental inheritance (Bivalvia: Unionida).</title>
        <authorList>
            <person name="Smith C.H."/>
        </authorList>
    </citation>
    <scope>NUCLEOTIDE SEQUENCE</scope>
    <source>
        <strain evidence="13">CHS0354</strain>
        <tissue evidence="13">Mantle</tissue>
    </source>
</reference>
<dbReference type="PROSITE" id="PS00109">
    <property type="entry name" value="PROTEIN_KINASE_TYR"/>
    <property type="match status" value="1"/>
</dbReference>
<dbReference type="InterPro" id="IPR000980">
    <property type="entry name" value="SH2"/>
</dbReference>
<name>A0AAE0TKV1_9BIVA</name>
<dbReference type="PROSITE" id="PS00107">
    <property type="entry name" value="PROTEIN_KINASE_ATP"/>
    <property type="match status" value="1"/>
</dbReference>
<dbReference type="GO" id="GO:0005524">
    <property type="term" value="F:ATP binding"/>
    <property type="evidence" value="ECO:0007669"/>
    <property type="project" value="UniProtKB-UniRule"/>
</dbReference>
<dbReference type="Gene3D" id="1.10.510.10">
    <property type="entry name" value="Transferase(Phosphotransferase) domain 1"/>
    <property type="match status" value="1"/>
</dbReference>
<feature type="domain" description="SH2" evidence="11">
    <location>
        <begin position="18"/>
        <end position="110"/>
    </location>
</feature>
<evidence type="ECO:0000256" key="5">
    <source>
        <dbReference type="ARBA" id="ARBA00023137"/>
    </source>
</evidence>
<dbReference type="FunFam" id="1.10.510.10:FF:000216">
    <property type="entry name" value="Tyrosine-protein kinase SYK"/>
    <property type="match status" value="1"/>
</dbReference>
<comment type="catalytic activity">
    <reaction evidence="6 9">
        <text>L-tyrosyl-[protein] + ATP = O-phospho-L-tyrosyl-[protein] + ADP + H(+)</text>
        <dbReference type="Rhea" id="RHEA:10596"/>
        <dbReference type="Rhea" id="RHEA-COMP:10136"/>
        <dbReference type="Rhea" id="RHEA-COMP:20101"/>
        <dbReference type="ChEBI" id="CHEBI:15378"/>
        <dbReference type="ChEBI" id="CHEBI:30616"/>
        <dbReference type="ChEBI" id="CHEBI:46858"/>
        <dbReference type="ChEBI" id="CHEBI:61978"/>
        <dbReference type="ChEBI" id="CHEBI:456216"/>
        <dbReference type="EC" id="2.7.10.2"/>
    </reaction>
</comment>
<protein>
    <recommendedName>
        <fullName evidence="9">Tyrosine-protein kinase</fullName>
        <ecNumber evidence="9">2.7.10.2</ecNumber>
    </recommendedName>
</protein>
<organism evidence="13 14">
    <name type="scientific">Potamilus streckersoni</name>
    <dbReference type="NCBI Taxonomy" id="2493646"/>
    <lineage>
        <taxon>Eukaryota</taxon>
        <taxon>Metazoa</taxon>
        <taxon>Spiralia</taxon>
        <taxon>Lophotrochozoa</taxon>
        <taxon>Mollusca</taxon>
        <taxon>Bivalvia</taxon>
        <taxon>Autobranchia</taxon>
        <taxon>Heteroconchia</taxon>
        <taxon>Palaeoheterodonta</taxon>
        <taxon>Unionida</taxon>
        <taxon>Unionoidea</taxon>
        <taxon>Unionidae</taxon>
        <taxon>Ambleminae</taxon>
        <taxon>Lampsilini</taxon>
        <taxon>Potamilus</taxon>
    </lineage>
</organism>
<dbReference type="AlphaFoldDB" id="A0AAE0TKV1"/>
<dbReference type="InterPro" id="IPR017441">
    <property type="entry name" value="Protein_kinase_ATP_BS"/>
</dbReference>
<gene>
    <name evidence="13" type="ORF">CHS0354_010986</name>
</gene>
<dbReference type="SUPFAM" id="SSF55550">
    <property type="entry name" value="SH2 domain"/>
    <property type="match status" value="2"/>
</dbReference>
<keyword evidence="1 9" id="KW-0808">Transferase</keyword>
<dbReference type="EC" id="2.7.10.2" evidence="9"/>
<dbReference type="PROSITE" id="PS50001">
    <property type="entry name" value="SH2"/>
    <property type="match status" value="2"/>
</dbReference>
<keyword evidence="7" id="KW-0727">SH2 domain</keyword>
<evidence type="ECO:0000256" key="3">
    <source>
        <dbReference type="ARBA" id="ARBA00022777"/>
    </source>
</evidence>
<dbReference type="EMBL" id="JAEAOA010000686">
    <property type="protein sequence ID" value="KAK3612275.1"/>
    <property type="molecule type" value="Genomic_DNA"/>
</dbReference>
<evidence type="ECO:0000256" key="4">
    <source>
        <dbReference type="ARBA" id="ARBA00022840"/>
    </source>
</evidence>
<dbReference type="InterPro" id="IPR020635">
    <property type="entry name" value="Tyr_kinase_cat_dom"/>
</dbReference>
<dbReference type="InterPro" id="IPR008266">
    <property type="entry name" value="Tyr_kinase_AS"/>
</dbReference>
<evidence type="ECO:0000313" key="14">
    <source>
        <dbReference type="Proteomes" id="UP001195483"/>
    </source>
</evidence>
<evidence type="ECO:0000256" key="8">
    <source>
        <dbReference type="PROSITE-ProRule" id="PRU10141"/>
    </source>
</evidence>
<proteinExistence type="inferred from homology"/>
<accession>A0AAE0TKV1</accession>
<dbReference type="Proteomes" id="UP001195483">
    <property type="component" value="Unassembled WGS sequence"/>
</dbReference>
<dbReference type="PANTHER" id="PTHR24418">
    <property type="entry name" value="TYROSINE-PROTEIN KINASE"/>
    <property type="match status" value="1"/>
</dbReference>
<dbReference type="SMART" id="SM00219">
    <property type="entry name" value="TyrKc"/>
    <property type="match status" value="1"/>
</dbReference>
<evidence type="ECO:0000256" key="1">
    <source>
        <dbReference type="ARBA" id="ARBA00022679"/>
    </source>
</evidence>
<feature type="binding site" evidence="8">
    <location>
        <position position="454"/>
    </location>
    <ligand>
        <name>ATP</name>
        <dbReference type="ChEBI" id="CHEBI:30616"/>
    </ligand>
</feature>
<dbReference type="InterPro" id="IPR050198">
    <property type="entry name" value="Non-receptor_tyrosine_kinases"/>
</dbReference>
<reference evidence="13" key="3">
    <citation type="submission" date="2023-05" db="EMBL/GenBank/DDBJ databases">
        <authorList>
            <person name="Smith C.H."/>
        </authorList>
    </citation>
    <scope>NUCLEOTIDE SEQUENCE</scope>
    <source>
        <strain evidence="13">CHS0354</strain>
        <tissue evidence="13">Mantle</tissue>
    </source>
</reference>
<evidence type="ECO:0000259" key="12">
    <source>
        <dbReference type="PROSITE" id="PS50011"/>
    </source>
</evidence>
<keyword evidence="2 8" id="KW-0547">Nucleotide-binding</keyword>